<sequence length="277" mass="30068">MDAISRGALVALRIFQLICSVIVLGILAYLVHRLNEAGAHKEHWLVYGIVLAPISTAFSLVFIAPFMYSFLAFPADFAFFVMWLVLFCLLITRTGVHTCSSPWFNNYWGFYWDDWWDRPGNQGVIIAGCGNLRATLAFSFMAMFAFLVTAFLGGYVVLKHWSESRTERQAETAGTPVVGNPPTSQIRGPTPPACEATSETGIAPVTHNAQPGTYVCGYDSRGLEPCGTRVAMDEVIRLAGASGPPEEGAGQVEKQRVEGGNHSLDGFAKPLKAAGKA</sequence>
<dbReference type="InterPro" id="IPR008253">
    <property type="entry name" value="Marvel"/>
</dbReference>
<keyword evidence="3 6" id="KW-1133">Transmembrane helix</keyword>
<comment type="caution">
    <text evidence="8">The sequence shown here is derived from an EMBL/GenBank/DDBJ whole genome shotgun (WGS) entry which is preliminary data.</text>
</comment>
<dbReference type="Pfam" id="PF01284">
    <property type="entry name" value="MARVEL"/>
    <property type="match status" value="1"/>
</dbReference>
<dbReference type="PANTHER" id="PTHR39608:SF2">
    <property type="entry name" value="MARVEL DOMAIN-CONTAINING PROTEIN"/>
    <property type="match status" value="1"/>
</dbReference>
<evidence type="ECO:0000256" key="6">
    <source>
        <dbReference type="SAM" id="Phobius"/>
    </source>
</evidence>
<proteinExistence type="predicted"/>
<keyword evidence="2 6" id="KW-0812">Transmembrane</keyword>
<feature type="domain" description="MARVEL" evidence="7">
    <location>
        <begin position="9"/>
        <end position="152"/>
    </location>
</feature>
<evidence type="ECO:0000256" key="4">
    <source>
        <dbReference type="ARBA" id="ARBA00023136"/>
    </source>
</evidence>
<dbReference type="GO" id="GO:0016020">
    <property type="term" value="C:membrane"/>
    <property type="evidence" value="ECO:0007669"/>
    <property type="project" value="UniProtKB-SubCell"/>
</dbReference>
<evidence type="ECO:0000313" key="9">
    <source>
        <dbReference type="Proteomes" id="UP001197093"/>
    </source>
</evidence>
<name>A0AAD4F6V5_9PEZI</name>
<feature type="compositionally biased region" description="Low complexity" evidence="5">
    <location>
        <begin position="240"/>
        <end position="250"/>
    </location>
</feature>
<organism evidence="8 9">
    <name type="scientific">Staphylotrichum longicolle</name>
    <dbReference type="NCBI Taxonomy" id="669026"/>
    <lineage>
        <taxon>Eukaryota</taxon>
        <taxon>Fungi</taxon>
        <taxon>Dikarya</taxon>
        <taxon>Ascomycota</taxon>
        <taxon>Pezizomycotina</taxon>
        <taxon>Sordariomycetes</taxon>
        <taxon>Sordariomycetidae</taxon>
        <taxon>Sordariales</taxon>
        <taxon>Chaetomiaceae</taxon>
        <taxon>Staphylotrichum</taxon>
    </lineage>
</organism>
<accession>A0AAD4F6V5</accession>
<gene>
    <name evidence="8" type="ORF">NEMBOFW57_004294</name>
</gene>
<dbReference type="PANTHER" id="PTHR39608">
    <property type="entry name" value="INTEGRAL MEMBRANE PROTEIN (AFU_ORTHOLOGUE AFUA_5G08640)"/>
    <property type="match status" value="1"/>
</dbReference>
<feature type="region of interest" description="Disordered" evidence="5">
    <location>
        <begin position="169"/>
        <end position="205"/>
    </location>
</feature>
<evidence type="ECO:0000259" key="7">
    <source>
        <dbReference type="Pfam" id="PF01284"/>
    </source>
</evidence>
<feature type="region of interest" description="Disordered" evidence="5">
    <location>
        <begin position="240"/>
        <end position="277"/>
    </location>
</feature>
<evidence type="ECO:0000256" key="1">
    <source>
        <dbReference type="ARBA" id="ARBA00004141"/>
    </source>
</evidence>
<dbReference type="Proteomes" id="UP001197093">
    <property type="component" value="Unassembled WGS sequence"/>
</dbReference>
<evidence type="ECO:0000256" key="2">
    <source>
        <dbReference type="ARBA" id="ARBA00022692"/>
    </source>
</evidence>
<evidence type="ECO:0000256" key="3">
    <source>
        <dbReference type="ARBA" id="ARBA00022989"/>
    </source>
</evidence>
<protein>
    <recommendedName>
        <fullName evidence="7">MARVEL domain-containing protein</fullName>
    </recommendedName>
</protein>
<feature type="transmembrane region" description="Helical" evidence="6">
    <location>
        <begin position="136"/>
        <end position="158"/>
    </location>
</feature>
<evidence type="ECO:0000256" key="5">
    <source>
        <dbReference type="SAM" id="MobiDB-lite"/>
    </source>
</evidence>
<dbReference type="EMBL" id="JAHCVI010000001">
    <property type="protein sequence ID" value="KAG7294224.1"/>
    <property type="molecule type" value="Genomic_DNA"/>
</dbReference>
<feature type="transmembrane region" description="Helical" evidence="6">
    <location>
        <begin position="44"/>
        <end position="70"/>
    </location>
</feature>
<comment type="subcellular location">
    <subcellularLocation>
        <location evidence="1">Membrane</location>
        <topology evidence="1">Multi-pass membrane protein</topology>
    </subcellularLocation>
</comment>
<evidence type="ECO:0000313" key="8">
    <source>
        <dbReference type="EMBL" id="KAG7294224.1"/>
    </source>
</evidence>
<reference evidence="8" key="1">
    <citation type="submission" date="2023-02" db="EMBL/GenBank/DDBJ databases">
        <authorList>
            <person name="Palmer J.M."/>
        </authorList>
    </citation>
    <scope>NUCLEOTIDE SEQUENCE</scope>
    <source>
        <strain evidence="8">FW57</strain>
    </source>
</reference>
<keyword evidence="4 6" id="KW-0472">Membrane</keyword>
<feature type="transmembrane region" description="Helical" evidence="6">
    <location>
        <begin position="12"/>
        <end position="32"/>
    </location>
</feature>
<keyword evidence="9" id="KW-1185">Reference proteome</keyword>
<feature type="transmembrane region" description="Helical" evidence="6">
    <location>
        <begin position="77"/>
        <end position="96"/>
    </location>
</feature>
<dbReference type="AlphaFoldDB" id="A0AAD4F6V5"/>